<dbReference type="RefSeq" id="WP_091410409.1">
    <property type="nucleotide sequence ID" value="NZ_FOAB01000006.1"/>
</dbReference>
<sequence length="204" mass="23753">MEDRFIKNIVLVVFVLNNLLVFSQNFKGYEYTELAGYEYEEFTKNGNTNKMDGNFSITTRSKKGDIITIEIKRFDKGEKTGEWITYRNLFGGLKLSFVANYKDNVLEGYYFESDNHTFSKKGFYKKGKKHGYWEHSENDTHENINYKNGLKCGSYSSEDNMSGIQVKGQYKKDKKDGTWIIKDTTIEEVTKEVYKNGKLISSED</sequence>
<accession>A0A1H7T474</accession>
<protein>
    <recommendedName>
        <fullName evidence="3">Antitoxin component YwqK of the YwqJK toxin-antitoxin module</fullName>
    </recommendedName>
</protein>
<dbReference type="AlphaFoldDB" id="A0A1H7T474"/>
<dbReference type="OrthoDB" id="1163551at2"/>
<keyword evidence="2" id="KW-1185">Reference proteome</keyword>
<gene>
    <name evidence="1" type="ORF">SAMN04487910_3246</name>
</gene>
<name>A0A1H7T474_AQUAM</name>
<evidence type="ECO:0000313" key="1">
    <source>
        <dbReference type="EMBL" id="SEL78597.1"/>
    </source>
</evidence>
<organism evidence="1 2">
    <name type="scientific">Aquimarina amphilecti</name>
    <dbReference type="NCBI Taxonomy" id="1038014"/>
    <lineage>
        <taxon>Bacteria</taxon>
        <taxon>Pseudomonadati</taxon>
        <taxon>Bacteroidota</taxon>
        <taxon>Flavobacteriia</taxon>
        <taxon>Flavobacteriales</taxon>
        <taxon>Flavobacteriaceae</taxon>
        <taxon>Aquimarina</taxon>
    </lineage>
</organism>
<evidence type="ECO:0000313" key="2">
    <source>
        <dbReference type="Proteomes" id="UP000198521"/>
    </source>
</evidence>
<dbReference type="STRING" id="1038014.SAMN04487910_3246"/>
<reference evidence="1 2" key="1">
    <citation type="submission" date="2016-10" db="EMBL/GenBank/DDBJ databases">
        <authorList>
            <person name="de Groot N.N."/>
        </authorList>
    </citation>
    <scope>NUCLEOTIDE SEQUENCE [LARGE SCALE GENOMIC DNA]</scope>
    <source>
        <strain evidence="1 2">DSM 25232</strain>
    </source>
</reference>
<dbReference type="EMBL" id="FOAB01000006">
    <property type="protein sequence ID" value="SEL78597.1"/>
    <property type="molecule type" value="Genomic_DNA"/>
</dbReference>
<dbReference type="Gene3D" id="2.20.110.10">
    <property type="entry name" value="Histone H3 K4-specific methyltransferase SET7/9 N-terminal domain"/>
    <property type="match status" value="1"/>
</dbReference>
<proteinExistence type="predicted"/>
<evidence type="ECO:0008006" key="3">
    <source>
        <dbReference type="Google" id="ProtNLM"/>
    </source>
</evidence>
<dbReference type="Proteomes" id="UP000198521">
    <property type="component" value="Unassembled WGS sequence"/>
</dbReference>
<dbReference type="SUPFAM" id="SSF82185">
    <property type="entry name" value="Histone H3 K4-specific methyltransferase SET7/9 N-terminal domain"/>
    <property type="match status" value="1"/>
</dbReference>